<organism evidence="3 4">
    <name type="scientific">Labedella populi</name>
    <dbReference type="NCBI Taxonomy" id="2498850"/>
    <lineage>
        <taxon>Bacteria</taxon>
        <taxon>Bacillati</taxon>
        <taxon>Actinomycetota</taxon>
        <taxon>Actinomycetes</taxon>
        <taxon>Micrococcales</taxon>
        <taxon>Microbacteriaceae</taxon>
        <taxon>Labedella</taxon>
    </lineage>
</organism>
<evidence type="ECO:0008006" key="5">
    <source>
        <dbReference type="Google" id="ProtNLM"/>
    </source>
</evidence>
<keyword evidence="4" id="KW-1185">Reference proteome</keyword>
<comment type="caution">
    <text evidence="3">The sequence shown here is derived from an EMBL/GenBank/DDBJ whole genome shotgun (WGS) entry which is preliminary data.</text>
</comment>
<proteinExistence type="predicted"/>
<dbReference type="AlphaFoldDB" id="A0A3S4AAU5"/>
<evidence type="ECO:0000256" key="2">
    <source>
        <dbReference type="SAM" id="Phobius"/>
    </source>
</evidence>
<feature type="region of interest" description="Disordered" evidence="1">
    <location>
        <begin position="213"/>
        <end position="242"/>
    </location>
</feature>
<reference evidence="3 4" key="1">
    <citation type="submission" date="2018-12" db="EMBL/GenBank/DDBJ databases">
        <authorList>
            <person name="Li F."/>
        </authorList>
    </citation>
    <scope>NUCLEOTIDE SEQUENCE [LARGE SCALE GENOMIC DNA]</scope>
    <source>
        <strain evidence="3 4">8H24J-4-2</strain>
    </source>
</reference>
<dbReference type="Proteomes" id="UP000288603">
    <property type="component" value="Unassembled WGS sequence"/>
</dbReference>
<dbReference type="RefSeq" id="WP_128498102.1">
    <property type="nucleotide sequence ID" value="NZ_RZNC01000002.1"/>
</dbReference>
<evidence type="ECO:0000256" key="1">
    <source>
        <dbReference type="SAM" id="MobiDB-lite"/>
    </source>
</evidence>
<feature type="compositionally biased region" description="Low complexity" evidence="1">
    <location>
        <begin position="225"/>
        <end position="242"/>
    </location>
</feature>
<protein>
    <recommendedName>
        <fullName evidence="5">Fimbrial assembly protein</fullName>
    </recommendedName>
</protein>
<evidence type="ECO:0000313" key="4">
    <source>
        <dbReference type="Proteomes" id="UP000288603"/>
    </source>
</evidence>
<dbReference type="EMBL" id="RZNC01000002">
    <property type="protein sequence ID" value="RWZ64303.1"/>
    <property type="molecule type" value="Genomic_DNA"/>
</dbReference>
<keyword evidence="2" id="KW-0812">Transmembrane</keyword>
<feature type="transmembrane region" description="Helical" evidence="2">
    <location>
        <begin position="38"/>
        <end position="59"/>
    </location>
</feature>
<name>A0A3S4AAU5_9MICO</name>
<dbReference type="OrthoDB" id="5196233at2"/>
<sequence>MSGRSTIEELAVGRRPRADLMPPEIIAAHRAKSMRRRLLLGLLGVLVVVGLAAGGATWLNVQSQFALLAAQARTSDLLAEQAKYIEVRRVQEEIALIESGQKVGASTEILWKDYLLGVQSKLPTDVVVMSVSVESASPLAEFAQSDEPLQQSRVATLTFSAVSATLPDVTSWLDGLAELPGYVSATPNSVTLDEESQSYTSAVTMQINEGAWSQRFTPDDEKIGAEGADATDGTDITTEGGE</sequence>
<keyword evidence="2" id="KW-1133">Transmembrane helix</keyword>
<gene>
    <name evidence="3" type="ORF">ELQ92_05925</name>
</gene>
<evidence type="ECO:0000313" key="3">
    <source>
        <dbReference type="EMBL" id="RWZ64303.1"/>
    </source>
</evidence>
<accession>A0A3S4AAU5</accession>
<keyword evidence="2" id="KW-0472">Membrane</keyword>